<keyword evidence="2" id="KW-1185">Reference proteome</keyword>
<gene>
    <name evidence="1" type="ORF">KC01_LOCUS37842</name>
</gene>
<reference evidence="1 2" key="1">
    <citation type="submission" date="2024-04" db="EMBL/GenBank/DDBJ databases">
        <authorList>
            <person name="Waldvogel A.-M."/>
            <person name="Schoenle A."/>
        </authorList>
    </citation>
    <scope>NUCLEOTIDE SEQUENCE [LARGE SCALE GENOMIC DNA]</scope>
</reference>
<sequence>MHVLCNIHVHVHDGGRLASSAEGATRTLERTRRGFSKSPHEQTSFSGAVRVLDLLSACRLKRLRRLFNSTFCPSDFQI</sequence>
<proteinExistence type="predicted"/>
<dbReference type="EMBL" id="OZ035829">
    <property type="protein sequence ID" value="CAL1611423.1"/>
    <property type="molecule type" value="Genomic_DNA"/>
</dbReference>
<protein>
    <submittedName>
        <fullName evidence="1">Uncharacterized protein</fullName>
    </submittedName>
</protein>
<accession>A0AAV2MDF8</accession>
<dbReference type="Proteomes" id="UP001497482">
    <property type="component" value="Chromosome 7"/>
</dbReference>
<evidence type="ECO:0000313" key="1">
    <source>
        <dbReference type="EMBL" id="CAL1611423.1"/>
    </source>
</evidence>
<dbReference type="AlphaFoldDB" id="A0AAV2MDF8"/>
<evidence type="ECO:0000313" key="2">
    <source>
        <dbReference type="Proteomes" id="UP001497482"/>
    </source>
</evidence>
<organism evidence="1 2">
    <name type="scientific">Knipowitschia caucasica</name>
    <name type="common">Caucasian dwarf goby</name>
    <name type="synonym">Pomatoschistus caucasicus</name>
    <dbReference type="NCBI Taxonomy" id="637954"/>
    <lineage>
        <taxon>Eukaryota</taxon>
        <taxon>Metazoa</taxon>
        <taxon>Chordata</taxon>
        <taxon>Craniata</taxon>
        <taxon>Vertebrata</taxon>
        <taxon>Euteleostomi</taxon>
        <taxon>Actinopterygii</taxon>
        <taxon>Neopterygii</taxon>
        <taxon>Teleostei</taxon>
        <taxon>Neoteleostei</taxon>
        <taxon>Acanthomorphata</taxon>
        <taxon>Gobiaria</taxon>
        <taxon>Gobiiformes</taxon>
        <taxon>Gobioidei</taxon>
        <taxon>Gobiidae</taxon>
        <taxon>Gobiinae</taxon>
        <taxon>Knipowitschia</taxon>
    </lineage>
</organism>
<name>A0AAV2MDF8_KNICA</name>